<keyword evidence="3" id="KW-1185">Reference proteome</keyword>
<dbReference type="AlphaFoldDB" id="A0A2H5FMB3"/>
<proteinExistence type="predicted"/>
<protein>
    <recommendedName>
        <fullName evidence="1">FRG domain-containing protein</fullName>
    </recommendedName>
</protein>
<evidence type="ECO:0000313" key="2">
    <source>
        <dbReference type="EMBL" id="AUH72630.1"/>
    </source>
</evidence>
<feature type="domain" description="FRG" evidence="1">
    <location>
        <begin position="20"/>
        <end position="47"/>
    </location>
</feature>
<dbReference type="Proteomes" id="UP000234343">
    <property type="component" value="Chromosome"/>
</dbReference>
<reference evidence="2 3" key="1">
    <citation type="submission" date="2017-12" db="EMBL/GenBank/DDBJ databases">
        <title>Legionella sainthelensi LA01-117, whole genome sequence of a clinical isolate from New Zealand.</title>
        <authorList>
            <person name="Cree S.L."/>
            <person name="Slow S."/>
            <person name="Kennedy M.A."/>
            <person name="Murdoch D.R."/>
            <person name="Biggs P.J."/>
            <person name="Anderson T."/>
        </authorList>
    </citation>
    <scope>NUCLEOTIDE SEQUENCE [LARGE SCALE GENOMIC DNA]</scope>
    <source>
        <strain evidence="2 3">LA01-117</strain>
    </source>
</reference>
<organism evidence="2 3">
    <name type="scientific">Legionella sainthelensi</name>
    <dbReference type="NCBI Taxonomy" id="28087"/>
    <lineage>
        <taxon>Bacteria</taxon>
        <taxon>Pseudomonadati</taxon>
        <taxon>Pseudomonadota</taxon>
        <taxon>Gammaproteobacteria</taxon>
        <taxon>Legionellales</taxon>
        <taxon>Legionellaceae</taxon>
        <taxon>Legionella</taxon>
    </lineage>
</organism>
<dbReference type="InterPro" id="IPR014966">
    <property type="entry name" value="FRG-dom"/>
</dbReference>
<sequence length="126" mass="14633">MILSKANPPNEITGYDETWPQHYSFPSAALDWTMSPAIALHFATRNLKLTAEYKQSFLSICCYKQIIEKDSPVKIIERHSLKSNERAIRQEGLFTYSTESCTFYMNNDTWPPIEAYSLQRNLFLQS</sequence>
<dbReference type="Pfam" id="PF08867">
    <property type="entry name" value="FRG"/>
    <property type="match status" value="1"/>
</dbReference>
<gene>
    <name evidence="2" type="ORF">CAB17_11650</name>
</gene>
<name>A0A2H5FMB3_9GAMM</name>
<accession>A0A2H5FMB3</accession>
<dbReference type="RefSeq" id="WP_101900239.1">
    <property type="nucleotide sequence ID" value="NZ_CP025491.2"/>
</dbReference>
<evidence type="ECO:0000313" key="3">
    <source>
        <dbReference type="Proteomes" id="UP000234343"/>
    </source>
</evidence>
<dbReference type="EMBL" id="CP025491">
    <property type="protein sequence ID" value="AUH72630.1"/>
    <property type="molecule type" value="Genomic_DNA"/>
</dbReference>
<evidence type="ECO:0000259" key="1">
    <source>
        <dbReference type="Pfam" id="PF08867"/>
    </source>
</evidence>
<dbReference type="KEGG" id="lsh:CAB17_11650"/>